<sequence>MLADCFPAGATKKTQSAALNTSDREIQCGNNAISEVQERADGIL</sequence>
<dbReference type="AlphaFoldDB" id="A0A7U9BZB8"/>
<name>A0A7U9BZB8_9GAMM</name>
<accession>A0A7U9BZB8</accession>
<protein>
    <submittedName>
        <fullName evidence="1">Uncharacterized protein</fullName>
    </submittedName>
</protein>
<proteinExistence type="predicted"/>
<evidence type="ECO:0000313" key="2">
    <source>
        <dbReference type="Proteomes" id="UP000005756"/>
    </source>
</evidence>
<dbReference type="Proteomes" id="UP000005756">
    <property type="component" value="Unassembled WGS sequence"/>
</dbReference>
<reference evidence="1 2" key="1">
    <citation type="submission" date="2011-10" db="EMBL/GenBank/DDBJ databases">
        <authorList>
            <person name="Quillaguamn J."/>
            <person name="Guzmn D."/>
            <person name="Balderrama-Subieta A."/>
            <person name="Cardona-Ortuo C."/>
            <person name="Guevara-Martnez M."/>
            <person name="Callisaya-Quispe N."/>
        </authorList>
    </citation>
    <scope>NUCLEOTIDE SEQUENCE [LARGE SCALE GENOMIC DNA]</scope>
    <source>
        <strain evidence="1 2">LC1</strain>
    </source>
</reference>
<evidence type="ECO:0000313" key="1">
    <source>
        <dbReference type="EMBL" id="EHJ92183.1"/>
    </source>
</evidence>
<organism evidence="1 2">
    <name type="scientific">Vreelandella boliviensis LC1</name>
    <dbReference type="NCBI Taxonomy" id="1072583"/>
    <lineage>
        <taxon>Bacteria</taxon>
        <taxon>Pseudomonadati</taxon>
        <taxon>Pseudomonadota</taxon>
        <taxon>Gammaproteobacteria</taxon>
        <taxon>Oceanospirillales</taxon>
        <taxon>Halomonadaceae</taxon>
        <taxon>Vreelandella</taxon>
    </lineage>
</organism>
<dbReference type="EMBL" id="JH393258">
    <property type="protein sequence ID" value="EHJ92183.1"/>
    <property type="molecule type" value="Genomic_DNA"/>
</dbReference>
<gene>
    <name evidence="1" type="ORF">KUC_2128</name>
</gene>